<sequence length="131" mass="13653">MAGDYATFPGRPAGSPEWRDALTADIRGTDVGRATRALLVFTYDEPEREVTEALLSECLDPAGPAVDPQVGALAVTCVGHVARIHGEVGPDLVARVRGLLQDPVLGGRAEDALDDVASFAPHALGPRRGTG</sequence>
<evidence type="ECO:0000313" key="2">
    <source>
        <dbReference type="Proteomes" id="UP001486207"/>
    </source>
</evidence>
<reference evidence="1 2" key="1">
    <citation type="submission" date="2024-06" db="EMBL/GenBank/DDBJ databases">
        <title>The Natural Products Discovery Center: Release of the First 8490 Sequenced Strains for Exploring Actinobacteria Biosynthetic Diversity.</title>
        <authorList>
            <person name="Kalkreuter E."/>
            <person name="Kautsar S.A."/>
            <person name="Yang D."/>
            <person name="Bader C.D."/>
            <person name="Teijaro C.N."/>
            <person name="Fluegel L."/>
            <person name="Davis C.M."/>
            <person name="Simpson J.R."/>
            <person name="Lauterbach L."/>
            <person name="Steele A.D."/>
            <person name="Gui C."/>
            <person name="Meng S."/>
            <person name="Li G."/>
            <person name="Viehrig K."/>
            <person name="Ye F."/>
            <person name="Su P."/>
            <person name="Kiefer A.F."/>
            <person name="Nichols A."/>
            <person name="Cepeda A.J."/>
            <person name="Yan W."/>
            <person name="Fan B."/>
            <person name="Jiang Y."/>
            <person name="Adhikari A."/>
            <person name="Zheng C.-J."/>
            <person name="Schuster L."/>
            <person name="Cowan T.M."/>
            <person name="Smanski M.J."/>
            <person name="Chevrette M.G."/>
            <person name="De Carvalho L.P.S."/>
            <person name="Shen B."/>
        </authorList>
    </citation>
    <scope>NUCLEOTIDE SEQUENCE [LARGE SCALE GENOMIC DNA]</scope>
    <source>
        <strain evidence="1 2">NPDC000155</strain>
    </source>
</reference>
<protein>
    <submittedName>
        <fullName evidence="1">Uncharacterized protein</fullName>
    </submittedName>
</protein>
<gene>
    <name evidence="1" type="ORF">ABT384_01740</name>
</gene>
<accession>A0ABV1XIS9</accession>
<dbReference type="Proteomes" id="UP001486207">
    <property type="component" value="Unassembled WGS sequence"/>
</dbReference>
<evidence type="ECO:0000313" key="1">
    <source>
        <dbReference type="EMBL" id="MER7371370.1"/>
    </source>
</evidence>
<dbReference type="EMBL" id="JBEPFB010000001">
    <property type="protein sequence ID" value="MER7371370.1"/>
    <property type="molecule type" value="Genomic_DNA"/>
</dbReference>
<proteinExistence type="predicted"/>
<name>A0ABV1XIS9_9ACTN</name>
<dbReference type="RefSeq" id="WP_190068888.1">
    <property type="nucleotide sequence ID" value="NZ_BNBM01000002.1"/>
</dbReference>
<organism evidence="1 2">
    <name type="scientific">Streptomyces lanatus</name>
    <dbReference type="NCBI Taxonomy" id="66900"/>
    <lineage>
        <taxon>Bacteria</taxon>
        <taxon>Bacillati</taxon>
        <taxon>Actinomycetota</taxon>
        <taxon>Actinomycetes</taxon>
        <taxon>Kitasatosporales</taxon>
        <taxon>Streptomycetaceae</taxon>
        <taxon>Streptomyces</taxon>
    </lineage>
</organism>
<comment type="caution">
    <text evidence="1">The sequence shown here is derived from an EMBL/GenBank/DDBJ whole genome shotgun (WGS) entry which is preliminary data.</text>
</comment>
<dbReference type="CDD" id="cd20694">
    <property type="entry name" value="CdiI_Ct-like"/>
    <property type="match status" value="1"/>
</dbReference>
<keyword evidence="2" id="KW-1185">Reference proteome</keyword>
<dbReference type="InterPro" id="IPR049796">
    <property type="entry name" value="CdiI_Ct-like"/>
</dbReference>